<evidence type="ECO:0000313" key="2">
    <source>
        <dbReference type="EMBL" id="CAH2079654.1"/>
    </source>
</evidence>
<comment type="caution">
    <text evidence="2">The sequence shown here is derived from an EMBL/GenBank/DDBJ whole genome shotgun (WGS) entry which is preliminary data.</text>
</comment>
<keyword evidence="3" id="KW-1185">Reference proteome</keyword>
<feature type="region of interest" description="Disordered" evidence="1">
    <location>
        <begin position="21"/>
        <end position="51"/>
    </location>
</feature>
<protein>
    <submittedName>
        <fullName evidence="2">Uncharacterized protein</fullName>
    </submittedName>
</protein>
<accession>A0ABN8J709</accession>
<evidence type="ECO:0000313" key="3">
    <source>
        <dbReference type="Proteomes" id="UP000837857"/>
    </source>
</evidence>
<dbReference type="Proteomes" id="UP000837857">
    <property type="component" value="Unassembled WGS sequence"/>
</dbReference>
<name>A0ABN8J709_9NEOP</name>
<sequence>METDEDSDRPVFMPRKSLARIPPRSHEEVTKTSACTSGGLKRTLQSPEEVGTALQKPRMELRMCRPTTPRLPPPLLVRHPLAEHQFRTHRARMVRHWTRGWRKAPKWSS</sequence>
<proteinExistence type="predicted"/>
<reference evidence="2" key="1">
    <citation type="submission" date="2022-03" db="EMBL/GenBank/DDBJ databases">
        <authorList>
            <person name="Martin H S."/>
        </authorList>
    </citation>
    <scope>NUCLEOTIDE SEQUENCE [LARGE SCALE GENOMIC DNA]</scope>
</reference>
<feature type="non-terminal residue" evidence="2">
    <location>
        <position position="109"/>
    </location>
</feature>
<evidence type="ECO:0000256" key="1">
    <source>
        <dbReference type="SAM" id="MobiDB-lite"/>
    </source>
</evidence>
<gene>
    <name evidence="2" type="ORF">IPOD504_LOCUS17727</name>
</gene>
<organism evidence="2 3">
    <name type="scientific">Iphiclides podalirius</name>
    <name type="common">scarce swallowtail</name>
    <dbReference type="NCBI Taxonomy" id="110791"/>
    <lineage>
        <taxon>Eukaryota</taxon>
        <taxon>Metazoa</taxon>
        <taxon>Ecdysozoa</taxon>
        <taxon>Arthropoda</taxon>
        <taxon>Hexapoda</taxon>
        <taxon>Insecta</taxon>
        <taxon>Pterygota</taxon>
        <taxon>Neoptera</taxon>
        <taxon>Endopterygota</taxon>
        <taxon>Lepidoptera</taxon>
        <taxon>Glossata</taxon>
        <taxon>Ditrysia</taxon>
        <taxon>Papilionoidea</taxon>
        <taxon>Papilionidae</taxon>
        <taxon>Papilioninae</taxon>
        <taxon>Iphiclides</taxon>
    </lineage>
</organism>
<dbReference type="EMBL" id="CAKOGK010000090">
    <property type="protein sequence ID" value="CAH2079654.1"/>
    <property type="molecule type" value="Genomic_DNA"/>
</dbReference>